<dbReference type="EMBL" id="KI968897">
    <property type="protein sequence ID" value="EUN20731.1"/>
    <property type="molecule type" value="Genomic_DNA"/>
</dbReference>
<evidence type="ECO:0000313" key="1">
    <source>
        <dbReference type="EMBL" id="EUN20731.1"/>
    </source>
</evidence>
<name>W7DXH9_BIPV3</name>
<dbReference type="AlphaFoldDB" id="W7DXH9"/>
<dbReference type="Proteomes" id="UP000054337">
    <property type="component" value="Unassembled WGS sequence"/>
</dbReference>
<evidence type="ECO:0000313" key="2">
    <source>
        <dbReference type="Proteomes" id="UP000054337"/>
    </source>
</evidence>
<dbReference type="RefSeq" id="XP_014550305.1">
    <property type="nucleotide sequence ID" value="XM_014694819.1"/>
</dbReference>
<accession>W7DXH9</accession>
<gene>
    <name evidence="1" type="ORF">COCVIDRAFT_115821</name>
</gene>
<keyword evidence="2" id="KW-1185">Reference proteome</keyword>
<protein>
    <submittedName>
        <fullName evidence="1">Uncharacterized protein</fullName>
    </submittedName>
</protein>
<sequence length="71" mass="8087">AVVSALKIGYISFHVYWMFQRVWHRMGCITDLLHSPLFMVRVVSSIVRGSARYQLLADLRKVCPSAHIALA</sequence>
<proteinExistence type="predicted"/>
<dbReference type="HOGENOM" id="CLU_2746837_0_0_1"/>
<feature type="non-terminal residue" evidence="1">
    <location>
        <position position="1"/>
    </location>
</feature>
<dbReference type="GeneID" id="26250817"/>
<reference evidence="1 2" key="1">
    <citation type="journal article" date="2013" name="PLoS Genet.">
        <title>Comparative genome structure, secondary metabolite, and effector coding capacity across Cochliobolus pathogens.</title>
        <authorList>
            <person name="Condon B.J."/>
            <person name="Leng Y."/>
            <person name="Wu D."/>
            <person name="Bushley K.E."/>
            <person name="Ohm R.A."/>
            <person name="Otillar R."/>
            <person name="Martin J."/>
            <person name="Schackwitz W."/>
            <person name="Grimwood J."/>
            <person name="MohdZainudin N."/>
            <person name="Xue C."/>
            <person name="Wang R."/>
            <person name="Manning V.A."/>
            <person name="Dhillon B."/>
            <person name="Tu Z.J."/>
            <person name="Steffenson B.J."/>
            <person name="Salamov A."/>
            <person name="Sun H."/>
            <person name="Lowry S."/>
            <person name="LaButti K."/>
            <person name="Han J."/>
            <person name="Copeland A."/>
            <person name="Lindquist E."/>
            <person name="Barry K."/>
            <person name="Schmutz J."/>
            <person name="Baker S.E."/>
            <person name="Ciuffetti L.M."/>
            <person name="Grigoriev I.V."/>
            <person name="Zhong S."/>
            <person name="Turgeon B.G."/>
        </authorList>
    </citation>
    <scope>NUCLEOTIDE SEQUENCE [LARGE SCALE GENOMIC DNA]</scope>
    <source>
        <strain evidence="1 2">FI3</strain>
    </source>
</reference>
<organism evidence="1 2">
    <name type="scientific">Bipolaris victoriae (strain FI3)</name>
    <name type="common">Victoria blight of oats agent</name>
    <name type="synonym">Cochliobolus victoriae</name>
    <dbReference type="NCBI Taxonomy" id="930091"/>
    <lineage>
        <taxon>Eukaryota</taxon>
        <taxon>Fungi</taxon>
        <taxon>Dikarya</taxon>
        <taxon>Ascomycota</taxon>
        <taxon>Pezizomycotina</taxon>
        <taxon>Dothideomycetes</taxon>
        <taxon>Pleosporomycetidae</taxon>
        <taxon>Pleosporales</taxon>
        <taxon>Pleosporineae</taxon>
        <taxon>Pleosporaceae</taxon>
        <taxon>Bipolaris</taxon>
    </lineage>
</organism>